<proteinExistence type="predicted"/>
<accession>A0AB35UJZ1</accession>
<sequence length="201" mass="21985">MKMKIKTLLSMGVALTLVLSGCSKPEEEPAPIEDVVETLRGNDAYASPVNPTNEQILAFNALTDAVASGNTEEIAKNVAICFAFDFFSMKNKTGQDDVGGLTYLPDDRIEEFKTYAVSHYYQNYATIVNDYGQESLPCVKSVTINSTTSQQVQYLGNAYDGYVVKASIEYQKTKMDESTLKTEITATMIVDNGIVGLIAVE</sequence>
<dbReference type="PROSITE" id="PS51257">
    <property type="entry name" value="PROKAR_LIPOPROTEIN"/>
    <property type="match status" value="1"/>
</dbReference>
<reference evidence="1" key="1">
    <citation type="submission" date="2022-03" db="EMBL/GenBank/DDBJ databases">
        <title>First case of bacteraemia caused by Dielma fastidiosa in a patient hospitalised with diverticulitis.</title>
        <authorList>
            <person name="Forman-Ankjaer B."/>
            <person name="Hvid-Jensen F."/>
            <person name="Kobel C.M."/>
            <person name="Greve T."/>
        </authorList>
    </citation>
    <scope>NUCLEOTIDE SEQUENCE</scope>
    <source>
        <strain evidence="1">AUH_DF_2021</strain>
    </source>
</reference>
<dbReference type="Proteomes" id="UP001276902">
    <property type="component" value="Unassembled WGS sequence"/>
</dbReference>
<name>A0AB35UJZ1_9FIRM</name>
<evidence type="ECO:0000313" key="1">
    <source>
        <dbReference type="EMBL" id="MDY5168240.1"/>
    </source>
</evidence>
<comment type="caution">
    <text evidence="1">The sequence shown here is derived from an EMBL/GenBank/DDBJ whole genome shotgun (WGS) entry which is preliminary data.</text>
</comment>
<protein>
    <submittedName>
        <fullName evidence="1">Ferrichrome ABC transporter substrate-binding protein</fullName>
    </submittedName>
</protein>
<dbReference type="RefSeq" id="WP_320883596.1">
    <property type="nucleotide sequence ID" value="NZ_BAABZA010000006.1"/>
</dbReference>
<evidence type="ECO:0000313" key="2">
    <source>
        <dbReference type="Proteomes" id="UP001276902"/>
    </source>
</evidence>
<dbReference type="AlphaFoldDB" id="A0AB35UJZ1"/>
<organism evidence="1 2">
    <name type="scientific">Dielma fastidiosa</name>
    <dbReference type="NCBI Taxonomy" id="1034346"/>
    <lineage>
        <taxon>Bacteria</taxon>
        <taxon>Bacillati</taxon>
        <taxon>Bacillota</taxon>
        <taxon>Erysipelotrichia</taxon>
        <taxon>Erysipelotrichales</taxon>
        <taxon>Erysipelotrichaceae</taxon>
        <taxon>Dielma</taxon>
    </lineage>
</organism>
<gene>
    <name evidence="1" type="ORF">MQE39_08945</name>
</gene>
<dbReference type="EMBL" id="JALDAW010000013">
    <property type="protein sequence ID" value="MDY5168240.1"/>
    <property type="molecule type" value="Genomic_DNA"/>
</dbReference>